<feature type="transmembrane region" description="Helical" evidence="1">
    <location>
        <begin position="258"/>
        <end position="277"/>
    </location>
</feature>
<keyword evidence="1" id="KW-1133">Transmembrane helix</keyword>
<name>A0A1S1MTK1_9GAMM</name>
<dbReference type="Pfam" id="PF02517">
    <property type="entry name" value="Rce1-like"/>
    <property type="match status" value="1"/>
</dbReference>
<dbReference type="AlphaFoldDB" id="A0A1S1MTK1"/>
<comment type="caution">
    <text evidence="3">The sequence shown here is derived from an EMBL/GenBank/DDBJ whole genome shotgun (WGS) entry which is preliminary data.</text>
</comment>
<dbReference type="GO" id="GO:0080120">
    <property type="term" value="P:CAAX-box protein maturation"/>
    <property type="evidence" value="ECO:0007669"/>
    <property type="project" value="UniProtKB-ARBA"/>
</dbReference>
<feature type="transmembrane region" description="Helical" evidence="1">
    <location>
        <begin position="209"/>
        <end position="227"/>
    </location>
</feature>
<dbReference type="Proteomes" id="UP000179786">
    <property type="component" value="Unassembled WGS sequence"/>
</dbReference>
<protein>
    <recommendedName>
        <fullName evidence="2">CAAX prenyl protease 2/Lysostaphin resistance protein A-like domain-containing protein</fullName>
    </recommendedName>
</protein>
<keyword evidence="1" id="KW-0472">Membrane</keyword>
<evidence type="ECO:0000259" key="2">
    <source>
        <dbReference type="Pfam" id="PF02517"/>
    </source>
</evidence>
<feature type="transmembrane region" description="Helical" evidence="1">
    <location>
        <begin position="66"/>
        <end position="86"/>
    </location>
</feature>
<reference evidence="3 4" key="1">
    <citation type="submission" date="2016-09" db="EMBL/GenBank/DDBJ databases">
        <title>Pseudoalteromonas amylolytica sp. nov., isolated from the surface seawater.</title>
        <authorList>
            <person name="Wu Y.-H."/>
            <person name="Cheng H."/>
            <person name="Jin X.-B."/>
            <person name="Wang C.-S."/>
            <person name="Xu X.-W."/>
        </authorList>
    </citation>
    <scope>NUCLEOTIDE SEQUENCE [LARGE SCALE GENOMIC DNA]</scope>
    <source>
        <strain evidence="3 4">JW1</strain>
    </source>
</reference>
<sequence>MESFAFSLLLASLLSAFIHTKASFGLFFATLMVAFLGEIVGVEALVSLAVIMSLAHFAHRISAAKFRYPITAITLIACIVLAAHQVPGFNNLLVLEQVQKSSNSLPFDLYFNFDKSAVLFVLLLLSPALLQNNGALITVGEKYQTKLRAVFILLFSLILASAWSLELIMLHLHLPSWWWIFAINNLVVTCVVEEAFFRGYIQSKLSALINPYYALLISSVLFGIAHFAGGMEYMLVATLAGVLYGAVYAFTGKLYWAIITHFLINFVHLALFTYPIVHHSVERM</sequence>
<keyword evidence="4" id="KW-1185">Reference proteome</keyword>
<feature type="transmembrane region" description="Helical" evidence="1">
    <location>
        <begin position="26"/>
        <end position="54"/>
    </location>
</feature>
<dbReference type="STRING" id="1859457.BET10_00615"/>
<dbReference type="EMBL" id="MKJU01000035">
    <property type="protein sequence ID" value="OHU87236.1"/>
    <property type="molecule type" value="Genomic_DNA"/>
</dbReference>
<evidence type="ECO:0000313" key="3">
    <source>
        <dbReference type="EMBL" id="OHU87236.1"/>
    </source>
</evidence>
<gene>
    <name evidence="3" type="ORF">BET10_00615</name>
</gene>
<keyword evidence="1" id="KW-0812">Transmembrane</keyword>
<evidence type="ECO:0000313" key="4">
    <source>
        <dbReference type="Proteomes" id="UP000179786"/>
    </source>
</evidence>
<feature type="transmembrane region" description="Helical" evidence="1">
    <location>
        <begin position="117"/>
        <end position="137"/>
    </location>
</feature>
<dbReference type="InterPro" id="IPR003675">
    <property type="entry name" value="Rce1/LyrA-like_dom"/>
</dbReference>
<feature type="transmembrane region" description="Helical" evidence="1">
    <location>
        <begin position="149"/>
        <end position="170"/>
    </location>
</feature>
<feature type="domain" description="CAAX prenyl protease 2/Lysostaphin resistance protein A-like" evidence="2">
    <location>
        <begin position="176"/>
        <end position="267"/>
    </location>
</feature>
<evidence type="ECO:0000256" key="1">
    <source>
        <dbReference type="SAM" id="Phobius"/>
    </source>
</evidence>
<dbReference type="GO" id="GO:0004175">
    <property type="term" value="F:endopeptidase activity"/>
    <property type="evidence" value="ECO:0007669"/>
    <property type="project" value="UniProtKB-ARBA"/>
</dbReference>
<accession>A0A1S1MTK1</accession>
<organism evidence="3 4">
    <name type="scientific">Pseudoalteromonas amylolytica</name>
    <dbReference type="NCBI Taxonomy" id="1859457"/>
    <lineage>
        <taxon>Bacteria</taxon>
        <taxon>Pseudomonadati</taxon>
        <taxon>Pseudomonadota</taxon>
        <taxon>Gammaproteobacteria</taxon>
        <taxon>Alteromonadales</taxon>
        <taxon>Pseudoalteromonadaceae</taxon>
        <taxon>Pseudoalteromonas</taxon>
    </lineage>
</organism>
<feature type="transmembrane region" description="Helical" evidence="1">
    <location>
        <begin position="176"/>
        <end position="197"/>
    </location>
</feature>
<feature type="transmembrane region" description="Helical" evidence="1">
    <location>
        <begin position="233"/>
        <end position="251"/>
    </location>
</feature>
<proteinExistence type="predicted"/>